<dbReference type="GO" id="GO:0008851">
    <property type="term" value="F:ethanolamine ammonia-lyase activity"/>
    <property type="evidence" value="ECO:0007669"/>
    <property type="project" value="UniProtKB-UniRule"/>
</dbReference>
<evidence type="ECO:0000256" key="3">
    <source>
        <dbReference type="ARBA" id="ARBA00023285"/>
    </source>
</evidence>
<dbReference type="Gene3D" id="3.40.50.11240">
    <property type="entry name" value="Ethanolamine ammonia-lyase light chain (EutC)"/>
    <property type="match status" value="1"/>
</dbReference>
<sequence>MNDNPEDRTPLTNWSRLRALTPARIGLGHRGASMPVDEVLRFGLAHAKARDAVHEPFRAGEIAAALAAPGRQVIEVASAAGDRATYLRRPDLGRMLSQKSRAMLASHSRRSDLALVVADGLSATAIHNNALPLVTAVLAHIEGRAISCAPIVVASQARVALGDEIGHLLGARMVLMLIGERPGLSSPDSLGAYLTFAPRPGVSDAARNCLSNIRPAGLSFEVAAAKLDWLIDEAFRRSLTGIDIKDDSDALLLTKGAARLPNP</sequence>
<dbReference type="Proteomes" id="UP000192872">
    <property type="component" value="Unassembled WGS sequence"/>
</dbReference>
<comment type="caution">
    <text evidence="6">The sequence shown here is derived from an EMBL/GenBank/DDBJ whole genome shotgun (WGS) entry which is preliminary data.</text>
</comment>
<dbReference type="STRING" id="1827387.A4S15_08420"/>
<comment type="pathway">
    <text evidence="5">Amine and polyamine degradation; ethanolamine degradation.</text>
</comment>
<dbReference type="EC" id="4.3.1.7" evidence="5"/>
<dbReference type="PIRSF" id="PIRSF018982">
    <property type="entry name" value="EutC"/>
    <property type="match status" value="1"/>
</dbReference>
<dbReference type="InterPro" id="IPR009246">
    <property type="entry name" value="EutC"/>
</dbReference>
<keyword evidence="2 5" id="KW-0456">Lyase</keyword>
<accession>A0A1W9HY87</accession>
<dbReference type="GO" id="GO:0046336">
    <property type="term" value="P:ethanolamine catabolic process"/>
    <property type="evidence" value="ECO:0007669"/>
    <property type="project" value="UniProtKB-UniRule"/>
</dbReference>
<protein>
    <recommendedName>
        <fullName evidence="5">Ethanolamine ammonia-lyase small subunit</fullName>
        <shortName evidence="5">EAL small subunit</shortName>
        <ecNumber evidence="5">4.3.1.7</ecNumber>
    </recommendedName>
</protein>
<evidence type="ECO:0000256" key="5">
    <source>
        <dbReference type="HAMAP-Rule" id="MF_00601"/>
    </source>
</evidence>
<comment type="similarity">
    <text evidence="5">Belongs to the EutC family.</text>
</comment>
<evidence type="ECO:0000313" key="6">
    <source>
        <dbReference type="EMBL" id="OQW52282.1"/>
    </source>
</evidence>
<dbReference type="Pfam" id="PF05985">
    <property type="entry name" value="EutC"/>
    <property type="match status" value="1"/>
</dbReference>
<evidence type="ECO:0000256" key="1">
    <source>
        <dbReference type="ARBA" id="ARBA00022628"/>
    </source>
</evidence>
<dbReference type="InterPro" id="IPR042255">
    <property type="entry name" value="EutC_N"/>
</dbReference>
<feature type="binding site" evidence="5">
    <location>
        <position position="159"/>
    </location>
    <ligand>
        <name>adenosylcob(III)alamin</name>
        <dbReference type="ChEBI" id="CHEBI:18408"/>
    </ligand>
</feature>
<dbReference type="EMBL" id="LWDL01000014">
    <property type="protein sequence ID" value="OQW52282.1"/>
    <property type="molecule type" value="Genomic_DNA"/>
</dbReference>
<reference evidence="6 7" key="1">
    <citation type="journal article" date="2017" name="Water Res.">
        <title>Comammox in drinking water systems.</title>
        <authorList>
            <person name="Wang Y."/>
            <person name="Ma L."/>
            <person name="Mao Y."/>
            <person name="Jiang X."/>
            <person name="Xia Y."/>
            <person name="Yu K."/>
            <person name="Li B."/>
            <person name="Zhang T."/>
        </authorList>
    </citation>
    <scope>NUCLEOTIDE SEQUENCE [LARGE SCALE GENOMIC DNA]</scope>
    <source>
        <strain evidence="6">SG_bin8</strain>
    </source>
</reference>
<dbReference type="UniPathway" id="UPA00560"/>
<dbReference type="GO" id="GO:0031471">
    <property type="term" value="C:ethanolamine degradation polyhedral organelle"/>
    <property type="evidence" value="ECO:0007669"/>
    <property type="project" value="UniProtKB-UniRule"/>
</dbReference>
<dbReference type="HAMAP" id="MF_00601">
    <property type="entry name" value="EutC"/>
    <property type="match status" value="1"/>
</dbReference>
<dbReference type="InterPro" id="IPR042251">
    <property type="entry name" value="EutC_C"/>
</dbReference>
<comment type="cofactor">
    <cofactor evidence="5">
        <name>adenosylcob(III)alamin</name>
        <dbReference type="ChEBI" id="CHEBI:18408"/>
    </cofactor>
    <text evidence="5">Binds between the large and small subunits.</text>
</comment>
<keyword evidence="4 5" id="KW-1283">Bacterial microcompartment</keyword>
<feature type="binding site" evidence="5">
    <location>
        <position position="209"/>
    </location>
    <ligand>
        <name>adenosylcob(III)alamin</name>
        <dbReference type="ChEBI" id="CHEBI:18408"/>
    </ligand>
</feature>
<proteinExistence type="inferred from homology"/>
<organism evidence="6 7">
    <name type="scientific">Candidatus Raskinella chloraquaticus</name>
    <dbReference type="NCBI Taxonomy" id="1951219"/>
    <lineage>
        <taxon>Bacteria</taxon>
        <taxon>Pseudomonadati</taxon>
        <taxon>Pseudomonadota</taxon>
        <taxon>Alphaproteobacteria</taxon>
        <taxon>Hyphomicrobiales</taxon>
        <taxon>Phreatobacteraceae</taxon>
        <taxon>Candidatus Raskinella</taxon>
    </lineage>
</organism>
<evidence type="ECO:0000256" key="2">
    <source>
        <dbReference type="ARBA" id="ARBA00023239"/>
    </source>
</evidence>
<feature type="binding site" evidence="5">
    <location>
        <position position="180"/>
    </location>
    <ligand>
        <name>adenosylcob(III)alamin</name>
        <dbReference type="ChEBI" id="CHEBI:18408"/>
    </ligand>
</feature>
<keyword evidence="1 5" id="KW-0846">Cobalamin</keyword>
<dbReference type="PANTHER" id="PTHR39330">
    <property type="entry name" value="ETHANOLAMINE AMMONIA-LYASE LIGHT CHAIN"/>
    <property type="match status" value="1"/>
</dbReference>
<name>A0A1W9HY87_9HYPH</name>
<dbReference type="PANTHER" id="PTHR39330:SF1">
    <property type="entry name" value="ETHANOLAMINE AMMONIA-LYASE SMALL SUBUNIT"/>
    <property type="match status" value="1"/>
</dbReference>
<keyword evidence="3 5" id="KW-0170">Cobalt</keyword>
<comment type="catalytic activity">
    <reaction evidence="5">
        <text>ethanolamine = acetaldehyde + NH4(+)</text>
        <dbReference type="Rhea" id="RHEA:15313"/>
        <dbReference type="ChEBI" id="CHEBI:15343"/>
        <dbReference type="ChEBI" id="CHEBI:28938"/>
        <dbReference type="ChEBI" id="CHEBI:57603"/>
        <dbReference type="EC" id="4.3.1.7"/>
    </reaction>
</comment>
<comment type="subcellular location">
    <subcellularLocation>
        <location evidence="5">Bacterial microcompartment</location>
    </subcellularLocation>
</comment>
<dbReference type="NCBIfam" id="NF003971">
    <property type="entry name" value="PRK05465.1"/>
    <property type="match status" value="1"/>
</dbReference>
<evidence type="ECO:0000256" key="4">
    <source>
        <dbReference type="ARBA" id="ARBA00024446"/>
    </source>
</evidence>
<dbReference type="GO" id="GO:0031419">
    <property type="term" value="F:cobalamin binding"/>
    <property type="evidence" value="ECO:0007669"/>
    <property type="project" value="UniProtKB-UniRule"/>
</dbReference>
<dbReference type="Gene3D" id="1.10.30.40">
    <property type="entry name" value="Ethanolamine ammonia-lyase light chain (EutC), N-terminal domain"/>
    <property type="match status" value="1"/>
</dbReference>
<dbReference type="AlphaFoldDB" id="A0A1W9HY87"/>
<gene>
    <name evidence="5" type="primary">eutC</name>
    <name evidence="6" type="ORF">A4S15_08420</name>
</gene>
<dbReference type="RefSeq" id="WP_376803782.1">
    <property type="nucleotide sequence ID" value="NZ_LWDL01000014.1"/>
</dbReference>
<dbReference type="GO" id="GO:0009350">
    <property type="term" value="C:ethanolamine ammonia-lyase complex"/>
    <property type="evidence" value="ECO:0007669"/>
    <property type="project" value="UniProtKB-UniRule"/>
</dbReference>
<comment type="subunit">
    <text evidence="5">The basic unit is a heterodimer which dimerizes to form tetramers. The heterotetramers trimerize; 6 large subunits form a core ring with 6 small subunits projecting outwards.</text>
</comment>
<comment type="function">
    <text evidence="5">Catalyzes the deamination of various vicinal amino-alcohols to oxo compounds. Allows this organism to utilize ethanolamine as the sole source of nitrogen and carbon in the presence of external vitamin B12.</text>
</comment>
<dbReference type="GO" id="GO:0006520">
    <property type="term" value="P:amino acid metabolic process"/>
    <property type="evidence" value="ECO:0007669"/>
    <property type="project" value="InterPro"/>
</dbReference>
<evidence type="ECO:0000313" key="7">
    <source>
        <dbReference type="Proteomes" id="UP000192872"/>
    </source>
</evidence>